<reference evidence="3" key="1">
    <citation type="journal article" date="2019" name="Int. J. Syst. Evol. Microbiol.">
        <title>The Global Catalogue of Microorganisms (GCM) 10K type strain sequencing project: providing services to taxonomists for standard genome sequencing and annotation.</title>
        <authorList>
            <consortium name="The Broad Institute Genomics Platform"/>
            <consortium name="The Broad Institute Genome Sequencing Center for Infectious Disease"/>
            <person name="Wu L."/>
            <person name="Ma J."/>
        </authorList>
    </citation>
    <scope>NUCLEOTIDE SEQUENCE [LARGE SCALE GENOMIC DNA]</scope>
    <source>
        <strain evidence="3">NBRC 106348</strain>
    </source>
</reference>
<evidence type="ECO:0000313" key="2">
    <source>
        <dbReference type="EMBL" id="GMA26685.1"/>
    </source>
</evidence>
<evidence type="ECO:0000256" key="1">
    <source>
        <dbReference type="SAM" id="MobiDB-lite"/>
    </source>
</evidence>
<evidence type="ECO:0000313" key="3">
    <source>
        <dbReference type="Proteomes" id="UP001157091"/>
    </source>
</evidence>
<sequence>MPVTLVEAKNNTQDDVDVAVIDEFRKESEILDSSSSTTSSTRPAAATP</sequence>
<feature type="region of interest" description="Disordered" evidence="1">
    <location>
        <begin position="26"/>
        <end position="48"/>
    </location>
</feature>
<gene>
    <name evidence="2" type="ORF">GCM10025864_44440</name>
</gene>
<dbReference type="RefSeq" id="WP_284294873.1">
    <property type="nucleotide sequence ID" value="NZ_BSUK01000001.1"/>
</dbReference>
<proteinExistence type="predicted"/>
<keyword evidence="3" id="KW-1185">Reference proteome</keyword>
<organism evidence="2 3">
    <name type="scientific">Luteimicrobium album</name>
    <dbReference type="NCBI Taxonomy" id="1054550"/>
    <lineage>
        <taxon>Bacteria</taxon>
        <taxon>Bacillati</taxon>
        <taxon>Actinomycetota</taxon>
        <taxon>Actinomycetes</taxon>
        <taxon>Micrococcales</taxon>
        <taxon>Luteimicrobium</taxon>
    </lineage>
</organism>
<comment type="caution">
    <text evidence="2">The sequence shown here is derived from an EMBL/GenBank/DDBJ whole genome shotgun (WGS) entry which is preliminary data.</text>
</comment>
<name>A0ABQ6IAF4_9MICO</name>
<dbReference type="EMBL" id="BSUK01000001">
    <property type="protein sequence ID" value="GMA26685.1"/>
    <property type="molecule type" value="Genomic_DNA"/>
</dbReference>
<accession>A0ABQ6IAF4</accession>
<dbReference type="Proteomes" id="UP001157091">
    <property type="component" value="Unassembled WGS sequence"/>
</dbReference>
<protein>
    <submittedName>
        <fullName evidence="2">Uncharacterized protein</fullName>
    </submittedName>
</protein>